<sequence length="305" mass="34421">MTEEHSVFFIADANFFIQGGAQVDCPNVIYMTEEAMQEVRDARAKQILQNFQLSHEIIVRQPTSESVTAVTQAATDSGNAVLLSKTDIGLLALAFDFMPEEQEEKPKKETQEPQFDEWITAESYGKIQDDDDVILCTSDATMQCVAQILGITVVSSTGARVAEVKRWLLRCSACNTETLDATKEFCPECGQHTLIRYALVMRDGVEKELPLPRRFEPTARGKRFSIPKHVGGRHGKKDIILSEDVLNEERRKFRWSGGARKTPQAEGTFFEPRAMPRQEPQYGYGNVNPNQPRHLLGKKKKSNRK</sequence>
<dbReference type="InterPro" id="IPR036283">
    <property type="entry name" value="NOB1_Zf-like_sf"/>
</dbReference>
<dbReference type="GO" id="GO:0004521">
    <property type="term" value="F:RNA endonuclease activity"/>
    <property type="evidence" value="ECO:0000318"/>
    <property type="project" value="GO_Central"/>
</dbReference>
<protein>
    <recommendedName>
        <fullName evidence="9">RNA-binding protein NOB1</fullName>
    </recommendedName>
</protein>
<feature type="domain" description="Ribonuclease PIN" evidence="6">
    <location>
        <begin position="10"/>
        <end position="96"/>
    </location>
</feature>
<dbReference type="Pfam" id="PF08772">
    <property type="entry name" value="Zn_ribbon_NOB1"/>
    <property type="match status" value="1"/>
</dbReference>
<dbReference type="KEGG" id="tva:4764239"/>
<evidence type="ECO:0000256" key="2">
    <source>
        <dbReference type="ARBA" id="ARBA00022723"/>
    </source>
</evidence>
<keyword evidence="1" id="KW-0540">Nuclease</keyword>
<reference evidence="7" key="2">
    <citation type="journal article" date="2007" name="Science">
        <title>Draft genome sequence of the sexually transmitted pathogen Trichomonas vaginalis.</title>
        <authorList>
            <person name="Carlton J.M."/>
            <person name="Hirt R.P."/>
            <person name="Silva J.C."/>
            <person name="Delcher A.L."/>
            <person name="Schatz M."/>
            <person name="Zhao Q."/>
            <person name="Wortman J.R."/>
            <person name="Bidwell S.L."/>
            <person name="Alsmark U.C.M."/>
            <person name="Besteiro S."/>
            <person name="Sicheritz-Ponten T."/>
            <person name="Noel C.J."/>
            <person name="Dacks J.B."/>
            <person name="Foster P.G."/>
            <person name="Simillion C."/>
            <person name="Van de Peer Y."/>
            <person name="Miranda-Saavedra D."/>
            <person name="Barton G.J."/>
            <person name="Westrop G.D."/>
            <person name="Mueller S."/>
            <person name="Dessi D."/>
            <person name="Fiori P.L."/>
            <person name="Ren Q."/>
            <person name="Paulsen I."/>
            <person name="Zhang H."/>
            <person name="Bastida-Corcuera F.D."/>
            <person name="Simoes-Barbosa A."/>
            <person name="Brown M.T."/>
            <person name="Hayes R.D."/>
            <person name="Mukherjee M."/>
            <person name="Okumura C.Y."/>
            <person name="Schneider R."/>
            <person name="Smith A.J."/>
            <person name="Vanacova S."/>
            <person name="Villalvazo M."/>
            <person name="Haas B.J."/>
            <person name="Pertea M."/>
            <person name="Feldblyum T.V."/>
            <person name="Utterback T.R."/>
            <person name="Shu C.L."/>
            <person name="Osoegawa K."/>
            <person name="de Jong P.J."/>
            <person name="Hrdy I."/>
            <person name="Horvathova L."/>
            <person name="Zubacova Z."/>
            <person name="Dolezal P."/>
            <person name="Malik S.B."/>
            <person name="Logsdon J.M. Jr."/>
            <person name="Henze K."/>
            <person name="Gupta A."/>
            <person name="Wang C.C."/>
            <person name="Dunne R.L."/>
            <person name="Upcroft J.A."/>
            <person name="Upcroft P."/>
            <person name="White O."/>
            <person name="Salzberg S.L."/>
            <person name="Tang P."/>
            <person name="Chiu C.-H."/>
            <person name="Lee Y.-S."/>
            <person name="Embley T.M."/>
            <person name="Coombs G.H."/>
            <person name="Mottram J.C."/>
            <person name="Tachezy J."/>
            <person name="Fraser-Liggett C.M."/>
            <person name="Johnson P.J."/>
        </authorList>
    </citation>
    <scope>NUCLEOTIDE SEQUENCE [LARGE SCALE GENOMIC DNA]</scope>
    <source>
        <strain evidence="7">G3</strain>
    </source>
</reference>
<accession>A2ELT6</accession>
<proteinExistence type="predicted"/>
<dbReference type="VEuPathDB" id="TrichDB:TVAG_151710"/>
<dbReference type="SMR" id="A2ELT6"/>
<feature type="compositionally biased region" description="Basic residues" evidence="4">
    <location>
        <begin position="295"/>
        <end position="305"/>
    </location>
</feature>
<evidence type="ECO:0000256" key="4">
    <source>
        <dbReference type="SAM" id="MobiDB-lite"/>
    </source>
</evidence>
<dbReference type="InterPro" id="IPR014881">
    <property type="entry name" value="NOB1_Zn-bd"/>
</dbReference>
<dbReference type="STRING" id="5722.A2ELT6"/>
<dbReference type="EMBL" id="DS113425">
    <property type="protein sequence ID" value="EAY06364.1"/>
    <property type="molecule type" value="Genomic_DNA"/>
</dbReference>
<dbReference type="InterPro" id="IPR033411">
    <property type="entry name" value="Ribonuclease_PIN"/>
</dbReference>
<keyword evidence="3" id="KW-0378">Hydrolase</keyword>
<gene>
    <name evidence="7" type="ORF">TVAG_151710</name>
</gene>
<evidence type="ECO:0000313" key="8">
    <source>
        <dbReference type="Proteomes" id="UP000001542"/>
    </source>
</evidence>
<evidence type="ECO:0000259" key="6">
    <source>
        <dbReference type="Pfam" id="PF17146"/>
    </source>
</evidence>
<dbReference type="RefSeq" id="XP_001318587.1">
    <property type="nucleotide sequence ID" value="XM_001318552.1"/>
</dbReference>
<dbReference type="VEuPathDB" id="TrichDB:TVAGG3_0401070"/>
<dbReference type="GO" id="GO:0046872">
    <property type="term" value="F:metal ion binding"/>
    <property type="evidence" value="ECO:0007669"/>
    <property type="project" value="UniProtKB-KW"/>
</dbReference>
<dbReference type="eggNOG" id="KOG2463">
    <property type="taxonomic scope" value="Eukaryota"/>
</dbReference>
<feature type="region of interest" description="Disordered" evidence="4">
    <location>
        <begin position="255"/>
        <end position="305"/>
    </location>
</feature>
<keyword evidence="8" id="KW-1185">Reference proteome</keyword>
<dbReference type="FunCoup" id="A2ELT6">
    <property type="interactions" value="405"/>
</dbReference>
<dbReference type="PANTHER" id="PTHR12814:SF2">
    <property type="entry name" value="RNA-BINDING PROTEIN NOB1"/>
    <property type="match status" value="1"/>
</dbReference>
<dbReference type="PANTHER" id="PTHR12814">
    <property type="entry name" value="RNA-BINDING PROTEIN NOB1"/>
    <property type="match status" value="1"/>
</dbReference>
<evidence type="ECO:0000256" key="3">
    <source>
        <dbReference type="ARBA" id="ARBA00022801"/>
    </source>
</evidence>
<dbReference type="OrthoDB" id="446759at2759"/>
<dbReference type="GO" id="GO:0016787">
    <property type="term" value="F:hydrolase activity"/>
    <property type="evidence" value="ECO:0007669"/>
    <property type="project" value="UniProtKB-KW"/>
</dbReference>
<keyword evidence="2" id="KW-0479">Metal-binding</keyword>
<name>A2ELT6_TRIV3</name>
<organism evidence="7 8">
    <name type="scientific">Trichomonas vaginalis (strain ATCC PRA-98 / G3)</name>
    <dbReference type="NCBI Taxonomy" id="412133"/>
    <lineage>
        <taxon>Eukaryota</taxon>
        <taxon>Metamonada</taxon>
        <taxon>Parabasalia</taxon>
        <taxon>Trichomonadida</taxon>
        <taxon>Trichomonadidae</taxon>
        <taxon>Trichomonas</taxon>
    </lineage>
</organism>
<dbReference type="GO" id="GO:0030688">
    <property type="term" value="C:preribosome, small subunit precursor"/>
    <property type="evidence" value="ECO:0000318"/>
    <property type="project" value="GO_Central"/>
</dbReference>
<evidence type="ECO:0000313" key="7">
    <source>
        <dbReference type="EMBL" id="EAY06364.1"/>
    </source>
</evidence>
<evidence type="ECO:0000259" key="5">
    <source>
        <dbReference type="Pfam" id="PF08772"/>
    </source>
</evidence>
<dbReference type="Proteomes" id="UP000001542">
    <property type="component" value="Unassembled WGS sequence"/>
</dbReference>
<dbReference type="SUPFAM" id="SSF144206">
    <property type="entry name" value="NOB1 zinc finger-like"/>
    <property type="match status" value="1"/>
</dbReference>
<dbReference type="Gene3D" id="6.20.210.10">
    <property type="entry name" value="Nin one binding (NOB1), Zn-ribbon-like"/>
    <property type="match status" value="1"/>
</dbReference>
<dbReference type="GO" id="GO:0030490">
    <property type="term" value="P:maturation of SSU-rRNA"/>
    <property type="evidence" value="ECO:0000318"/>
    <property type="project" value="GO_Central"/>
</dbReference>
<evidence type="ECO:0008006" key="9">
    <source>
        <dbReference type="Google" id="ProtNLM"/>
    </source>
</evidence>
<dbReference type="Pfam" id="PF17146">
    <property type="entry name" value="PIN_6"/>
    <property type="match status" value="1"/>
</dbReference>
<dbReference type="InterPro" id="IPR039907">
    <property type="entry name" value="NOB1"/>
</dbReference>
<reference evidence="7" key="1">
    <citation type="submission" date="2006-10" db="EMBL/GenBank/DDBJ databases">
        <authorList>
            <person name="Amadeo P."/>
            <person name="Zhao Q."/>
            <person name="Wortman J."/>
            <person name="Fraser-Liggett C."/>
            <person name="Carlton J."/>
        </authorList>
    </citation>
    <scope>NUCLEOTIDE SEQUENCE</scope>
    <source>
        <strain evidence="7">G3</strain>
    </source>
</reference>
<dbReference type="InParanoid" id="A2ELT6"/>
<feature type="domain" description="Nin one binding (NOB1) Zn-ribbon-like" evidence="5">
    <location>
        <begin position="161"/>
        <end position="232"/>
    </location>
</feature>
<evidence type="ECO:0000256" key="1">
    <source>
        <dbReference type="ARBA" id="ARBA00022722"/>
    </source>
</evidence>
<dbReference type="AlphaFoldDB" id="A2ELT6"/>
<dbReference type="Gene3D" id="3.40.50.1010">
    <property type="entry name" value="5'-nuclease"/>
    <property type="match status" value="1"/>
</dbReference>